<evidence type="ECO:0008006" key="3">
    <source>
        <dbReference type="Google" id="ProtNLM"/>
    </source>
</evidence>
<sequence length="264" mass="29832">MSSVLEELRETVAVVWRRNLFGSEPYPSRHWTTRDSYYQAVDGLLADAPGSALSWQEIVDAAGGSRTTFFDLANPRTRRALREAYADAVGPARDLVDQLNRDTKTELLVDETKVWSFFPHRSGWMHQLDNMNDLNRTMIAESLVRVLLDWAGRQPHLAAAHDYAPPICAIEDLLIVRRGELLTVDAVALLRDGIRQRITPPGCSIEGVLHTLRSLYRPKLRTVPPQQELATAIDRVIRYVTDPAERQEAVALLSEAIRVLESKR</sequence>
<dbReference type="EMBL" id="JBHTMK010000023">
    <property type="protein sequence ID" value="MFD1367252.1"/>
    <property type="molecule type" value="Genomic_DNA"/>
</dbReference>
<protein>
    <recommendedName>
        <fullName evidence="3">DUF403 domain-containing protein</fullName>
    </recommendedName>
</protein>
<accession>A0ABW4A9C4</accession>
<keyword evidence="2" id="KW-1185">Reference proteome</keyword>
<gene>
    <name evidence="1" type="ORF">ACFQ5G_18000</name>
</gene>
<evidence type="ECO:0000313" key="1">
    <source>
        <dbReference type="EMBL" id="MFD1367252.1"/>
    </source>
</evidence>
<proteinExistence type="predicted"/>
<evidence type="ECO:0000313" key="2">
    <source>
        <dbReference type="Proteomes" id="UP001597183"/>
    </source>
</evidence>
<comment type="caution">
    <text evidence="1">The sequence shown here is derived from an EMBL/GenBank/DDBJ whole genome shotgun (WGS) entry which is preliminary data.</text>
</comment>
<reference evidence="2" key="1">
    <citation type="journal article" date="2019" name="Int. J. Syst. Evol. Microbiol.">
        <title>The Global Catalogue of Microorganisms (GCM) 10K type strain sequencing project: providing services to taxonomists for standard genome sequencing and annotation.</title>
        <authorList>
            <consortium name="The Broad Institute Genomics Platform"/>
            <consortium name="The Broad Institute Genome Sequencing Center for Infectious Disease"/>
            <person name="Wu L."/>
            <person name="Ma J."/>
        </authorList>
    </citation>
    <scope>NUCLEOTIDE SEQUENCE [LARGE SCALE GENOMIC DNA]</scope>
    <source>
        <strain evidence="2">CCM 7526</strain>
    </source>
</reference>
<name>A0ABW4A9C4_9ACTN</name>
<dbReference type="Proteomes" id="UP001597183">
    <property type="component" value="Unassembled WGS sequence"/>
</dbReference>
<dbReference type="RefSeq" id="WP_317795926.1">
    <property type="nucleotide sequence ID" value="NZ_AP028461.1"/>
</dbReference>
<organism evidence="1 2">
    <name type="scientific">Actinoplanes sichuanensis</name>
    <dbReference type="NCBI Taxonomy" id="512349"/>
    <lineage>
        <taxon>Bacteria</taxon>
        <taxon>Bacillati</taxon>
        <taxon>Actinomycetota</taxon>
        <taxon>Actinomycetes</taxon>
        <taxon>Micromonosporales</taxon>
        <taxon>Micromonosporaceae</taxon>
        <taxon>Actinoplanes</taxon>
    </lineage>
</organism>